<dbReference type="EMBL" id="CP007536">
    <property type="protein sequence ID" value="AIC14616.1"/>
    <property type="molecule type" value="Genomic_DNA"/>
</dbReference>
<organism evidence="2 3">
    <name type="scientific">Nitrososphaera viennensis EN76</name>
    <dbReference type="NCBI Taxonomy" id="926571"/>
    <lineage>
        <taxon>Archaea</taxon>
        <taxon>Nitrososphaerota</taxon>
        <taxon>Nitrososphaeria</taxon>
        <taxon>Nitrososphaerales</taxon>
        <taxon>Nitrososphaeraceae</taxon>
        <taxon>Nitrososphaera</taxon>
    </lineage>
</organism>
<dbReference type="PROSITE" id="PS50157">
    <property type="entry name" value="ZINC_FINGER_C2H2_2"/>
    <property type="match status" value="1"/>
</dbReference>
<dbReference type="STRING" id="926571.NVIE_0425"/>
<proteinExistence type="predicted"/>
<name>A0A060HM08_9ARCH</name>
<dbReference type="GeneID" id="74945682"/>
<evidence type="ECO:0000313" key="2">
    <source>
        <dbReference type="EMBL" id="AIC14616.1"/>
    </source>
</evidence>
<dbReference type="RefSeq" id="WP_144239424.1">
    <property type="nucleotide sequence ID" value="NZ_CP007536.1"/>
</dbReference>
<dbReference type="OrthoDB" id="9625at2157"/>
<evidence type="ECO:0000313" key="3">
    <source>
        <dbReference type="Proteomes" id="UP000027093"/>
    </source>
</evidence>
<keyword evidence="3" id="KW-1185">Reference proteome</keyword>
<sequence>MLKEFRVLLTCNVCGETFDSDYKLIKHMSNSHPQPEKTGWMGGEGEHNCSCGGQHMHGHQHYHE</sequence>
<dbReference type="SMART" id="SM00355">
    <property type="entry name" value="ZnF_C2H2"/>
    <property type="match status" value="1"/>
</dbReference>
<dbReference type="KEGG" id="nvn:NVIE_0425"/>
<dbReference type="Proteomes" id="UP000027093">
    <property type="component" value="Chromosome"/>
</dbReference>
<accession>A0A060HM08</accession>
<dbReference type="Gene3D" id="3.30.160.60">
    <property type="entry name" value="Classic Zinc Finger"/>
    <property type="match status" value="1"/>
</dbReference>
<protein>
    <recommendedName>
        <fullName evidence="1">C2H2-type domain-containing protein</fullName>
    </recommendedName>
</protein>
<reference evidence="2 3" key="1">
    <citation type="journal article" date="2014" name="Int. J. Syst. Evol. Microbiol.">
        <title>Nitrososphaera viennensis gen. nov., sp. nov., an aerobic and mesophilic, ammonia-oxidizing archaeon from soil and a member of the archaeal phylum Thaumarchaeota.</title>
        <authorList>
            <person name="Stieglmeier M."/>
            <person name="Klingl A."/>
            <person name="Alves R.J."/>
            <person name="Rittmann S.K."/>
            <person name="Melcher M."/>
            <person name="Leisch N."/>
            <person name="Schleper C."/>
        </authorList>
    </citation>
    <scope>NUCLEOTIDE SEQUENCE [LARGE SCALE GENOMIC DNA]</scope>
    <source>
        <strain evidence="2">EN76</strain>
    </source>
</reference>
<dbReference type="AlphaFoldDB" id="A0A060HM08"/>
<feature type="domain" description="C2H2-type" evidence="1">
    <location>
        <begin position="9"/>
        <end position="37"/>
    </location>
</feature>
<evidence type="ECO:0000259" key="1">
    <source>
        <dbReference type="PROSITE" id="PS50157"/>
    </source>
</evidence>
<dbReference type="InterPro" id="IPR013087">
    <property type="entry name" value="Znf_C2H2_type"/>
</dbReference>
<dbReference type="HOGENOM" id="CLU_2911319_0_0_2"/>
<dbReference type="PROSITE" id="PS00028">
    <property type="entry name" value="ZINC_FINGER_C2H2_1"/>
    <property type="match status" value="1"/>
</dbReference>
<gene>
    <name evidence="2" type="ORF">NVIE_0425</name>
</gene>